<reference evidence="2 3" key="1">
    <citation type="submission" date="2016-10" db="EMBL/GenBank/DDBJ databases">
        <authorList>
            <person name="Varghese N."/>
            <person name="Submissions S."/>
        </authorList>
    </citation>
    <scope>NUCLEOTIDE SEQUENCE [LARGE SCALE GENOMIC DNA]</scope>
    <source>
        <strain evidence="2 3">RHA_55</strain>
    </source>
</reference>
<accession>A0A1H1X7U0</accession>
<proteinExistence type="predicted"/>
<sequence length="136" mass="14761">MLKMKNIFFLLLLMGTLVACSSDDDAGQDNITSAMITLQNTSGGTESGIVIYAYDESTWSVIGDDPTFADFQASSNNDGIATFTNLTSDLTFNELTNNTQTFRFSAHYTLNGNATTKVKAITFNLGDDKTDTIILD</sequence>
<feature type="signal peptide" evidence="1">
    <location>
        <begin position="1"/>
        <end position="19"/>
    </location>
</feature>
<dbReference type="EMBL" id="LT629774">
    <property type="protein sequence ID" value="SDT05180.1"/>
    <property type="molecule type" value="Genomic_DNA"/>
</dbReference>
<evidence type="ECO:0000313" key="2">
    <source>
        <dbReference type="EMBL" id="SDT05180.1"/>
    </source>
</evidence>
<gene>
    <name evidence="2" type="ORF">SAMN04489797_3124</name>
</gene>
<dbReference type="PROSITE" id="PS51257">
    <property type="entry name" value="PROKAR_LIPOPROTEIN"/>
    <property type="match status" value="1"/>
</dbReference>
<dbReference type="Proteomes" id="UP000198963">
    <property type="component" value="Chromosome I"/>
</dbReference>
<name>A0A1H1X7U0_9FLAO</name>
<organism evidence="2 3">
    <name type="scientific">Winogradskyella sediminis</name>
    <dbReference type="NCBI Taxonomy" id="1382466"/>
    <lineage>
        <taxon>Bacteria</taxon>
        <taxon>Pseudomonadati</taxon>
        <taxon>Bacteroidota</taxon>
        <taxon>Flavobacteriia</taxon>
        <taxon>Flavobacteriales</taxon>
        <taxon>Flavobacteriaceae</taxon>
        <taxon>Winogradskyella</taxon>
    </lineage>
</organism>
<keyword evidence="3" id="KW-1185">Reference proteome</keyword>
<evidence type="ECO:0000313" key="3">
    <source>
        <dbReference type="Proteomes" id="UP000198963"/>
    </source>
</evidence>
<dbReference type="AlphaFoldDB" id="A0A1H1X7U0"/>
<protein>
    <submittedName>
        <fullName evidence="2">Uncharacterized protein</fullName>
    </submittedName>
</protein>
<keyword evidence="1" id="KW-0732">Signal</keyword>
<feature type="chain" id="PRO_5009265226" evidence="1">
    <location>
        <begin position="20"/>
        <end position="136"/>
    </location>
</feature>
<dbReference type="STRING" id="1249933.SAMN04489797_3124"/>
<evidence type="ECO:0000256" key="1">
    <source>
        <dbReference type="SAM" id="SignalP"/>
    </source>
</evidence>